<keyword evidence="3" id="KW-1185">Reference proteome</keyword>
<dbReference type="Proteomes" id="UP000828390">
    <property type="component" value="Unassembled WGS sequence"/>
</dbReference>
<dbReference type="PANTHER" id="PTHR31336:SF3">
    <property type="entry name" value="PROTEIN LIN-37 HOMOLOG"/>
    <property type="match status" value="1"/>
</dbReference>
<comment type="caution">
    <text evidence="2">The sequence shown here is derived from an EMBL/GenBank/DDBJ whole genome shotgun (WGS) entry which is preliminary data.</text>
</comment>
<dbReference type="InterPro" id="IPR028226">
    <property type="entry name" value="LIN37"/>
</dbReference>
<feature type="region of interest" description="Disordered" evidence="1">
    <location>
        <begin position="30"/>
        <end position="91"/>
    </location>
</feature>
<dbReference type="GO" id="GO:0031523">
    <property type="term" value="C:Myb complex"/>
    <property type="evidence" value="ECO:0007669"/>
    <property type="project" value="TreeGrafter"/>
</dbReference>
<reference evidence="2" key="1">
    <citation type="journal article" date="2019" name="bioRxiv">
        <title>The Genome of the Zebra Mussel, Dreissena polymorpha: A Resource for Invasive Species Research.</title>
        <authorList>
            <person name="McCartney M.A."/>
            <person name="Auch B."/>
            <person name="Kono T."/>
            <person name="Mallez S."/>
            <person name="Zhang Y."/>
            <person name="Obille A."/>
            <person name="Becker A."/>
            <person name="Abrahante J.E."/>
            <person name="Garbe J."/>
            <person name="Badalamenti J.P."/>
            <person name="Herman A."/>
            <person name="Mangelson H."/>
            <person name="Liachko I."/>
            <person name="Sullivan S."/>
            <person name="Sone E.D."/>
            <person name="Koren S."/>
            <person name="Silverstein K.A.T."/>
            <person name="Beckman K.B."/>
            <person name="Gohl D.M."/>
        </authorList>
    </citation>
    <scope>NUCLEOTIDE SEQUENCE</scope>
    <source>
        <strain evidence="2">Duluth1</strain>
        <tissue evidence="2">Whole animal</tissue>
    </source>
</reference>
<dbReference type="AlphaFoldDB" id="A0A9D4S747"/>
<dbReference type="GO" id="GO:0000122">
    <property type="term" value="P:negative regulation of transcription by RNA polymerase II"/>
    <property type="evidence" value="ECO:0007669"/>
    <property type="project" value="TreeGrafter"/>
</dbReference>
<dbReference type="Pfam" id="PF15306">
    <property type="entry name" value="LIN37"/>
    <property type="match status" value="1"/>
</dbReference>
<evidence type="ECO:0000313" key="2">
    <source>
        <dbReference type="EMBL" id="KAH3894106.1"/>
    </source>
</evidence>
<accession>A0A9D4S747</accession>
<protein>
    <recommendedName>
        <fullName evidence="4">Protein lin-37 homolog</fullName>
    </recommendedName>
</protein>
<proteinExistence type="predicted"/>
<dbReference type="EMBL" id="JAIWYP010000001">
    <property type="protein sequence ID" value="KAH3894106.1"/>
    <property type="molecule type" value="Genomic_DNA"/>
</dbReference>
<dbReference type="OrthoDB" id="6287771at2759"/>
<evidence type="ECO:0008006" key="4">
    <source>
        <dbReference type="Google" id="ProtNLM"/>
    </source>
</evidence>
<evidence type="ECO:0000313" key="3">
    <source>
        <dbReference type="Proteomes" id="UP000828390"/>
    </source>
</evidence>
<sequence length="253" mass="29117">MDADKLVVHAKREMKVTRARGRLDATLQSLVDRKEDSNESTEDSEYESEAGLVVSVPVVRSSGSPAASPSKRGTHMRTYRKRKRKLNSMESDVGGKYQLMNQSSYVMKLFDRSVDLAQFSESTPLYPIARAWMNNSNMSTEEGSSQEETAEVEEKDPTCLYKMPQPLRVKEETDPYYDPRIPAPVIDEEHLDIHKDPDLGPPPEELLLKHMARWKNIRHSWIEAARANELRFKNSMTILKDMYERNLQDQIVE</sequence>
<organism evidence="2 3">
    <name type="scientific">Dreissena polymorpha</name>
    <name type="common">Zebra mussel</name>
    <name type="synonym">Mytilus polymorpha</name>
    <dbReference type="NCBI Taxonomy" id="45954"/>
    <lineage>
        <taxon>Eukaryota</taxon>
        <taxon>Metazoa</taxon>
        <taxon>Spiralia</taxon>
        <taxon>Lophotrochozoa</taxon>
        <taxon>Mollusca</taxon>
        <taxon>Bivalvia</taxon>
        <taxon>Autobranchia</taxon>
        <taxon>Heteroconchia</taxon>
        <taxon>Euheterodonta</taxon>
        <taxon>Imparidentia</taxon>
        <taxon>Neoheterodontei</taxon>
        <taxon>Myida</taxon>
        <taxon>Dreissenoidea</taxon>
        <taxon>Dreissenidae</taxon>
        <taxon>Dreissena</taxon>
    </lineage>
</organism>
<evidence type="ECO:0000256" key="1">
    <source>
        <dbReference type="SAM" id="MobiDB-lite"/>
    </source>
</evidence>
<gene>
    <name evidence="2" type="ORF">DPMN_018264</name>
</gene>
<dbReference type="GO" id="GO:0017053">
    <property type="term" value="C:transcription repressor complex"/>
    <property type="evidence" value="ECO:0007669"/>
    <property type="project" value="InterPro"/>
</dbReference>
<dbReference type="PANTHER" id="PTHR31336">
    <property type="entry name" value="LIN37 HOMOLOG"/>
    <property type="match status" value="1"/>
</dbReference>
<feature type="compositionally biased region" description="Acidic residues" evidence="1">
    <location>
        <begin position="38"/>
        <end position="48"/>
    </location>
</feature>
<feature type="compositionally biased region" description="Low complexity" evidence="1">
    <location>
        <begin position="53"/>
        <end position="70"/>
    </location>
</feature>
<reference evidence="2" key="2">
    <citation type="submission" date="2020-11" db="EMBL/GenBank/DDBJ databases">
        <authorList>
            <person name="McCartney M.A."/>
            <person name="Auch B."/>
            <person name="Kono T."/>
            <person name="Mallez S."/>
            <person name="Becker A."/>
            <person name="Gohl D.M."/>
            <person name="Silverstein K.A.T."/>
            <person name="Koren S."/>
            <person name="Bechman K.B."/>
            <person name="Herman A."/>
            <person name="Abrahante J.E."/>
            <person name="Garbe J."/>
        </authorList>
    </citation>
    <scope>NUCLEOTIDE SEQUENCE</scope>
    <source>
        <strain evidence="2">Duluth1</strain>
        <tissue evidence="2">Whole animal</tissue>
    </source>
</reference>
<feature type="compositionally biased region" description="Basic residues" evidence="1">
    <location>
        <begin position="72"/>
        <end position="86"/>
    </location>
</feature>
<name>A0A9D4S747_DREPO</name>